<name>A0ACC1YSU0_MELAZ</name>
<organism evidence="1 2">
    <name type="scientific">Melia azedarach</name>
    <name type="common">Chinaberry tree</name>
    <dbReference type="NCBI Taxonomy" id="155640"/>
    <lineage>
        <taxon>Eukaryota</taxon>
        <taxon>Viridiplantae</taxon>
        <taxon>Streptophyta</taxon>
        <taxon>Embryophyta</taxon>
        <taxon>Tracheophyta</taxon>
        <taxon>Spermatophyta</taxon>
        <taxon>Magnoliopsida</taxon>
        <taxon>eudicotyledons</taxon>
        <taxon>Gunneridae</taxon>
        <taxon>Pentapetalae</taxon>
        <taxon>rosids</taxon>
        <taxon>malvids</taxon>
        <taxon>Sapindales</taxon>
        <taxon>Meliaceae</taxon>
        <taxon>Melia</taxon>
    </lineage>
</organism>
<evidence type="ECO:0000313" key="2">
    <source>
        <dbReference type="Proteomes" id="UP001164539"/>
    </source>
</evidence>
<reference evidence="1 2" key="1">
    <citation type="journal article" date="2023" name="Science">
        <title>Complex scaffold remodeling in plant triterpene biosynthesis.</title>
        <authorList>
            <person name="De La Pena R."/>
            <person name="Hodgson H."/>
            <person name="Liu J.C."/>
            <person name="Stephenson M.J."/>
            <person name="Martin A.C."/>
            <person name="Owen C."/>
            <person name="Harkess A."/>
            <person name="Leebens-Mack J."/>
            <person name="Jimenez L.E."/>
            <person name="Osbourn A."/>
            <person name="Sattely E.S."/>
        </authorList>
    </citation>
    <scope>NUCLEOTIDE SEQUENCE [LARGE SCALE GENOMIC DNA]</scope>
    <source>
        <strain evidence="2">cv. JPN11</strain>
        <tissue evidence="1">Leaf</tissue>
    </source>
</reference>
<keyword evidence="2" id="KW-1185">Reference proteome</keyword>
<dbReference type="Proteomes" id="UP001164539">
    <property type="component" value="Chromosome 2"/>
</dbReference>
<sequence>MQSSLSCSNARLNFQPCTTHICSHLTRTKLQLLLLPSIYSSKPSNQLILRSQFQSQTPLQPKPTCYPAINLALKPKKAHVPLSEVVPLQCGISSNTFDVNNSRSFRDWIEWIGEAISTAFPIWVSLGCLLGLVKPSSFNWVQPKWTILGLTLTMLGMGMTLTLDDLRGAFAMPKEIISGFVLQYSVMPISGFLVSKLLNLPSYYAAGLILVGCCPGGTASNIVTYIARGNVALSVLMTAASTLSAVVMTPFLTAKLAGQYVAVDAMGLLMSTLQVVLLPVLGGAFLNQYFQSLVKFVSPLMPPIAVGTVAILCGNAIAQSASSILSSGPQVALAAFLLHASGFFFGYVLSRMLGLDVASCRTISIEVGMQNSVLGVVLATQHFGNPLTAVPVCSFQRLSLHLWKCVSWNLETHYTQAEEGLKCHVKIVDNL</sequence>
<protein>
    <submittedName>
        <fullName evidence="1">Sodium Bile acid symporter family</fullName>
    </submittedName>
</protein>
<proteinExistence type="predicted"/>
<gene>
    <name evidence="1" type="ORF">OWV82_005219</name>
</gene>
<comment type="caution">
    <text evidence="1">The sequence shown here is derived from an EMBL/GenBank/DDBJ whole genome shotgun (WGS) entry which is preliminary data.</text>
</comment>
<dbReference type="EMBL" id="CM051395">
    <property type="protein sequence ID" value="KAJ4726526.1"/>
    <property type="molecule type" value="Genomic_DNA"/>
</dbReference>
<evidence type="ECO:0000313" key="1">
    <source>
        <dbReference type="EMBL" id="KAJ4726526.1"/>
    </source>
</evidence>
<accession>A0ACC1YSU0</accession>